<evidence type="ECO:0000313" key="3">
    <source>
        <dbReference type="Proteomes" id="UP000612055"/>
    </source>
</evidence>
<sequence>MFPLHPLYNVKCYEDWEAIHRTAESIEDKVTTAQALIAELDFPKDYLKRKMGNSDSDSDSDLDSDLDSDSDNDYSSYVFSDVTPKGCIGLRKAVFESFNEQKPLIKDALLYLWGLHPAMVTYQDQCLKTEVRLKEVHLKELHTAIKEYGCVAFVAHMGLYALNMLSKPLFSKKKTRSC</sequence>
<organism evidence="2 3">
    <name type="scientific">Edaphochlamys debaryana</name>
    <dbReference type="NCBI Taxonomy" id="47281"/>
    <lineage>
        <taxon>Eukaryota</taxon>
        <taxon>Viridiplantae</taxon>
        <taxon>Chlorophyta</taxon>
        <taxon>core chlorophytes</taxon>
        <taxon>Chlorophyceae</taxon>
        <taxon>CS clade</taxon>
        <taxon>Chlamydomonadales</taxon>
        <taxon>Chlamydomonadales incertae sedis</taxon>
        <taxon>Edaphochlamys</taxon>
    </lineage>
</organism>
<feature type="compositionally biased region" description="Acidic residues" evidence="1">
    <location>
        <begin position="56"/>
        <end position="70"/>
    </location>
</feature>
<accession>A0A835XCV6</accession>
<name>A0A835XCV6_9CHLO</name>
<feature type="region of interest" description="Disordered" evidence="1">
    <location>
        <begin position="51"/>
        <end position="70"/>
    </location>
</feature>
<evidence type="ECO:0000313" key="2">
    <source>
        <dbReference type="EMBL" id="KAG2482102.1"/>
    </source>
</evidence>
<evidence type="ECO:0000256" key="1">
    <source>
        <dbReference type="SAM" id="MobiDB-lite"/>
    </source>
</evidence>
<keyword evidence="3" id="KW-1185">Reference proteome</keyword>
<gene>
    <name evidence="2" type="ORF">HYH03_018942</name>
</gene>
<proteinExistence type="predicted"/>
<reference evidence="2" key="1">
    <citation type="journal article" date="2020" name="bioRxiv">
        <title>Comparative genomics of Chlamydomonas.</title>
        <authorList>
            <person name="Craig R.J."/>
            <person name="Hasan A.R."/>
            <person name="Ness R.W."/>
            <person name="Keightley P.D."/>
        </authorList>
    </citation>
    <scope>NUCLEOTIDE SEQUENCE</scope>
    <source>
        <strain evidence="2">CCAP 11/70</strain>
    </source>
</reference>
<protein>
    <submittedName>
        <fullName evidence="2">Uncharacterized protein</fullName>
    </submittedName>
</protein>
<dbReference type="Proteomes" id="UP000612055">
    <property type="component" value="Unassembled WGS sequence"/>
</dbReference>
<comment type="caution">
    <text evidence="2">The sequence shown here is derived from an EMBL/GenBank/DDBJ whole genome shotgun (WGS) entry which is preliminary data.</text>
</comment>
<dbReference type="AlphaFoldDB" id="A0A835XCV6"/>
<dbReference type="EMBL" id="JAEHOE010000261">
    <property type="protein sequence ID" value="KAG2482102.1"/>
    <property type="molecule type" value="Genomic_DNA"/>
</dbReference>